<evidence type="ECO:0000313" key="3">
    <source>
        <dbReference type="Proteomes" id="UP001143981"/>
    </source>
</evidence>
<dbReference type="AlphaFoldDB" id="A0A9W7Y3L5"/>
<gene>
    <name evidence="2" type="ORF">LPJ61_005810</name>
</gene>
<dbReference type="PROSITE" id="PS50879">
    <property type="entry name" value="RNASE_H_1"/>
    <property type="match status" value="1"/>
</dbReference>
<dbReference type="InterPro" id="IPR036397">
    <property type="entry name" value="RNaseH_sf"/>
</dbReference>
<dbReference type="InterPro" id="IPR002156">
    <property type="entry name" value="RNaseH_domain"/>
</dbReference>
<dbReference type="GO" id="GO:0003676">
    <property type="term" value="F:nucleic acid binding"/>
    <property type="evidence" value="ECO:0007669"/>
    <property type="project" value="InterPro"/>
</dbReference>
<reference evidence="2" key="1">
    <citation type="submission" date="2022-07" db="EMBL/GenBank/DDBJ databases">
        <title>Phylogenomic reconstructions and comparative analyses of Kickxellomycotina fungi.</title>
        <authorList>
            <person name="Reynolds N.K."/>
            <person name="Stajich J.E."/>
            <person name="Barry K."/>
            <person name="Grigoriev I.V."/>
            <person name="Crous P."/>
            <person name="Smith M.E."/>
        </authorList>
    </citation>
    <scope>NUCLEOTIDE SEQUENCE</scope>
    <source>
        <strain evidence="2">BCRC 34381</strain>
    </source>
</reference>
<dbReference type="Gene3D" id="3.30.420.10">
    <property type="entry name" value="Ribonuclease H-like superfamily/Ribonuclease H"/>
    <property type="match status" value="1"/>
</dbReference>
<dbReference type="GO" id="GO:0004523">
    <property type="term" value="F:RNA-DNA hybrid ribonuclease activity"/>
    <property type="evidence" value="ECO:0007669"/>
    <property type="project" value="InterPro"/>
</dbReference>
<dbReference type="Pfam" id="PF00075">
    <property type="entry name" value="RNase_H"/>
    <property type="match status" value="1"/>
</dbReference>
<evidence type="ECO:0000313" key="2">
    <source>
        <dbReference type="EMBL" id="KAJ1723603.1"/>
    </source>
</evidence>
<name>A0A9W7Y3L5_9FUNG</name>
<proteinExistence type="predicted"/>
<accession>A0A9W7Y3L5</accession>
<dbReference type="OrthoDB" id="5586065at2759"/>
<sequence>MRLLMRFVKHKFGIPRTAPSAFFHARKGGRMPRLEAGTERRAIEMTMRMVNGEGCTESKHLAAGLAEQAQRRGEYLGDMLACPELAACQEPRPGRERCWWAHVADILARRGVSIAVPTMAGDLQPTILAALHPGYNQVGEVIPDSVNGRAYAQMARSGISCIDQVFRMVDEVLELCPGLGRAFWVCKLRTQLRLLDGELQDSLRSHRLHATVIKRVADEQRRWWVGRVPPFQAARLRQIAWRQLGVRAAATAKVVVYTDGSLMPAPASRAATMGFAAVFRFESDIGPANEVVISGATRDGPFSSTTAEPMAILEVAVLLPPDQAAVIRSDSQAAIALVQQLQDRSCYRWQSSPLAYLASWFVDSVRARTAQLSLEWIRGHSGVAGNETADRAAKAAQQPDAGWWWTLRLGRPPRQPFWVCHNGEVAPKTIGQMIWLQEESWMLGRLRQLT</sequence>
<protein>
    <recommendedName>
        <fullName evidence="1">RNase H type-1 domain-containing protein</fullName>
    </recommendedName>
</protein>
<dbReference type="CDD" id="cd09276">
    <property type="entry name" value="Rnase_HI_RT_non_LTR"/>
    <property type="match status" value="1"/>
</dbReference>
<dbReference type="InterPro" id="IPR012337">
    <property type="entry name" value="RNaseH-like_sf"/>
</dbReference>
<feature type="domain" description="RNase H type-1" evidence="1">
    <location>
        <begin position="250"/>
        <end position="398"/>
    </location>
</feature>
<evidence type="ECO:0000259" key="1">
    <source>
        <dbReference type="PROSITE" id="PS50879"/>
    </source>
</evidence>
<dbReference type="Proteomes" id="UP001143981">
    <property type="component" value="Unassembled WGS sequence"/>
</dbReference>
<dbReference type="EMBL" id="JANBOI010002210">
    <property type="protein sequence ID" value="KAJ1723603.1"/>
    <property type="molecule type" value="Genomic_DNA"/>
</dbReference>
<dbReference type="SUPFAM" id="SSF53098">
    <property type="entry name" value="Ribonuclease H-like"/>
    <property type="match status" value="1"/>
</dbReference>
<organism evidence="2 3">
    <name type="scientific">Coemansia biformis</name>
    <dbReference type="NCBI Taxonomy" id="1286918"/>
    <lineage>
        <taxon>Eukaryota</taxon>
        <taxon>Fungi</taxon>
        <taxon>Fungi incertae sedis</taxon>
        <taxon>Zoopagomycota</taxon>
        <taxon>Kickxellomycotina</taxon>
        <taxon>Kickxellomycetes</taxon>
        <taxon>Kickxellales</taxon>
        <taxon>Kickxellaceae</taxon>
        <taxon>Coemansia</taxon>
    </lineage>
</organism>
<comment type="caution">
    <text evidence="2">The sequence shown here is derived from an EMBL/GenBank/DDBJ whole genome shotgun (WGS) entry which is preliminary data.</text>
</comment>
<keyword evidence="3" id="KW-1185">Reference proteome</keyword>